<reference evidence="1 2" key="1">
    <citation type="submission" date="2017-03" db="EMBL/GenBank/DDBJ databases">
        <authorList>
            <person name="Afonso C.L."/>
            <person name="Miller P.J."/>
            <person name="Scott M.A."/>
            <person name="Spackman E."/>
            <person name="Goraichik I."/>
            <person name="Dimitrov K.M."/>
            <person name="Suarez D.L."/>
            <person name="Swayne D.E."/>
        </authorList>
    </citation>
    <scope>NUCLEOTIDE SEQUENCE [LARGE SCALE GENOMIC DNA]</scope>
    <source>
        <strain evidence="1 2">CECT 7023</strain>
    </source>
</reference>
<dbReference type="EMBL" id="FWFZ01000036">
    <property type="protein sequence ID" value="SLN75604.1"/>
    <property type="molecule type" value="Genomic_DNA"/>
</dbReference>
<name>A0A1Y5U2Y7_9RHOB</name>
<dbReference type="RefSeq" id="WP_159458606.1">
    <property type="nucleotide sequence ID" value="NZ_FWFZ01000036.1"/>
</dbReference>
<evidence type="ECO:0000313" key="1">
    <source>
        <dbReference type="EMBL" id="SLN75604.1"/>
    </source>
</evidence>
<dbReference type="AlphaFoldDB" id="A0A1Y5U2Y7"/>
<accession>A0A1Y5U2Y7</accession>
<evidence type="ECO:0000313" key="2">
    <source>
        <dbReference type="Proteomes" id="UP000193900"/>
    </source>
</evidence>
<organism evidence="1 2">
    <name type="scientific">Roseisalinus antarcticus</name>
    <dbReference type="NCBI Taxonomy" id="254357"/>
    <lineage>
        <taxon>Bacteria</taxon>
        <taxon>Pseudomonadati</taxon>
        <taxon>Pseudomonadota</taxon>
        <taxon>Alphaproteobacteria</taxon>
        <taxon>Rhodobacterales</taxon>
        <taxon>Roseobacteraceae</taxon>
        <taxon>Roseisalinus</taxon>
    </lineage>
</organism>
<sequence length="50" mass="4988">MAAIHAPSAPDALIAGDGVAGVSDSRESRACAANAGASLSRHCLPLRERS</sequence>
<gene>
    <name evidence="1" type="ORF">ROA7023_03997</name>
</gene>
<protein>
    <submittedName>
        <fullName evidence="1">Uncharacterized protein</fullName>
    </submittedName>
</protein>
<proteinExistence type="predicted"/>
<keyword evidence="2" id="KW-1185">Reference proteome</keyword>
<dbReference type="Proteomes" id="UP000193900">
    <property type="component" value="Unassembled WGS sequence"/>
</dbReference>